<comment type="caution">
    <text evidence="1">The sequence shown here is derived from an EMBL/GenBank/DDBJ whole genome shotgun (WGS) entry which is preliminary data.</text>
</comment>
<gene>
    <name evidence="1" type="ORF">AVEN_103069_1</name>
</gene>
<evidence type="ECO:0000313" key="2">
    <source>
        <dbReference type="Proteomes" id="UP000499080"/>
    </source>
</evidence>
<proteinExistence type="predicted"/>
<dbReference type="EMBL" id="BGPR01000059">
    <property type="protein sequence ID" value="GBL88429.1"/>
    <property type="molecule type" value="Genomic_DNA"/>
</dbReference>
<name>A0A4Y2BAH7_ARAVE</name>
<reference evidence="1 2" key="1">
    <citation type="journal article" date="2019" name="Sci. Rep.">
        <title>Orb-weaving spider Araneus ventricosus genome elucidates the spidroin gene catalogue.</title>
        <authorList>
            <person name="Kono N."/>
            <person name="Nakamura H."/>
            <person name="Ohtoshi R."/>
            <person name="Moran D.A.P."/>
            <person name="Shinohara A."/>
            <person name="Yoshida Y."/>
            <person name="Fujiwara M."/>
            <person name="Mori M."/>
            <person name="Tomita M."/>
            <person name="Arakawa K."/>
        </authorList>
    </citation>
    <scope>NUCLEOTIDE SEQUENCE [LARGE SCALE GENOMIC DNA]</scope>
</reference>
<accession>A0A4Y2BAH7</accession>
<evidence type="ECO:0000313" key="1">
    <source>
        <dbReference type="EMBL" id="GBL88429.1"/>
    </source>
</evidence>
<sequence>MSHQPARYTGGSHLDVLSAGAPPVDRIWMSPIVMRATGGSHLMSHQSARATGGSHLDVPSVGACHRWIAFGCPISRRVPPVDRVRTWMSHQSAHTTGGSHSVPSSARKADVFDVPSVGAPPRWTQLNVPGRRCVPLVDRIDVPSVGAPPVDRIDDVVISRCATGGSHWPSVGAYHRWIALGCPISRRVPPVDCTDVLSSKGRATGGSHLNVPSVMHTTGDRI</sequence>
<organism evidence="1 2">
    <name type="scientific">Araneus ventricosus</name>
    <name type="common">Orbweaver spider</name>
    <name type="synonym">Epeira ventricosa</name>
    <dbReference type="NCBI Taxonomy" id="182803"/>
    <lineage>
        <taxon>Eukaryota</taxon>
        <taxon>Metazoa</taxon>
        <taxon>Ecdysozoa</taxon>
        <taxon>Arthropoda</taxon>
        <taxon>Chelicerata</taxon>
        <taxon>Arachnida</taxon>
        <taxon>Araneae</taxon>
        <taxon>Araneomorphae</taxon>
        <taxon>Entelegynae</taxon>
        <taxon>Araneoidea</taxon>
        <taxon>Araneidae</taxon>
        <taxon>Araneus</taxon>
    </lineage>
</organism>
<dbReference type="AlphaFoldDB" id="A0A4Y2BAH7"/>
<dbReference type="Proteomes" id="UP000499080">
    <property type="component" value="Unassembled WGS sequence"/>
</dbReference>
<keyword evidence="2" id="KW-1185">Reference proteome</keyword>
<protein>
    <submittedName>
        <fullName evidence="1">Uncharacterized protein</fullName>
    </submittedName>
</protein>